<organism evidence="1 2">
    <name type="scientific">Fusarium decemcellulare</name>
    <dbReference type="NCBI Taxonomy" id="57161"/>
    <lineage>
        <taxon>Eukaryota</taxon>
        <taxon>Fungi</taxon>
        <taxon>Dikarya</taxon>
        <taxon>Ascomycota</taxon>
        <taxon>Pezizomycotina</taxon>
        <taxon>Sordariomycetes</taxon>
        <taxon>Hypocreomycetidae</taxon>
        <taxon>Hypocreales</taxon>
        <taxon>Nectriaceae</taxon>
        <taxon>Fusarium</taxon>
        <taxon>Fusarium decemcellulare species complex</taxon>
    </lineage>
</organism>
<proteinExistence type="predicted"/>
<evidence type="ECO:0000313" key="1">
    <source>
        <dbReference type="EMBL" id="KAJ3549014.1"/>
    </source>
</evidence>
<name>A0ACC1SYT4_9HYPO</name>
<keyword evidence="2" id="KW-1185">Reference proteome</keyword>
<dbReference type="Proteomes" id="UP001148629">
    <property type="component" value="Unassembled WGS sequence"/>
</dbReference>
<sequence>MSVIAVLGATGIQGGSVVQQLQKSPSWKIRAITRNSEGKSAKELQSQGIEVVQGDLDDVGSLEAAFQGSTAIFTVTNFWQSPAADADGLEQNGKREYQQIINVGRAASQISTLKHLIISSLPRPQKVSGGKHRVPHMDYKGRAVEEVETQFPALAAKITSLWVGWYATNLAFFPTMKPLLWPAAGKYAWLMPSKPNGKVPIAGDVSRNVGVVVERILERPAQTQGKIVVLVVEYKDHTDVLKIWEKVTRKEAAYVELTDEAAAALIGPLAVEIGAQLRFSEEHPDWGTYEPERTVKLADIGLGSELSGLEDTLIRHSESLL</sequence>
<evidence type="ECO:0000313" key="2">
    <source>
        <dbReference type="Proteomes" id="UP001148629"/>
    </source>
</evidence>
<comment type="caution">
    <text evidence="1">The sequence shown here is derived from an EMBL/GenBank/DDBJ whole genome shotgun (WGS) entry which is preliminary data.</text>
</comment>
<accession>A0ACC1SYT4</accession>
<dbReference type="EMBL" id="JANRMS010000033">
    <property type="protein sequence ID" value="KAJ3549014.1"/>
    <property type="molecule type" value="Genomic_DNA"/>
</dbReference>
<reference evidence="1" key="1">
    <citation type="submission" date="2022-08" db="EMBL/GenBank/DDBJ databases">
        <title>Genome Sequence of Fusarium decemcellulare.</title>
        <authorList>
            <person name="Buettner E."/>
        </authorList>
    </citation>
    <scope>NUCLEOTIDE SEQUENCE</scope>
    <source>
        <strain evidence="1">Babe19</strain>
    </source>
</reference>
<gene>
    <name evidence="1" type="ORF">NM208_g713</name>
</gene>
<protein>
    <submittedName>
        <fullName evidence="1">Uncharacterized protein</fullName>
    </submittedName>
</protein>